<dbReference type="InterPro" id="IPR029787">
    <property type="entry name" value="Nucleotide_cyclase"/>
</dbReference>
<dbReference type="SUPFAM" id="SSF55073">
    <property type="entry name" value="Nucleotide cyclase"/>
    <property type="match status" value="1"/>
</dbReference>
<dbReference type="PANTHER" id="PTHR45138:SF9">
    <property type="entry name" value="DIGUANYLATE CYCLASE DGCM-RELATED"/>
    <property type="match status" value="1"/>
</dbReference>
<dbReference type="OrthoDB" id="9807794at2"/>
<gene>
    <name evidence="2" type="ORF">SAMN04487860_105240</name>
</gene>
<dbReference type="RefSeq" id="WP_072950340.1">
    <property type="nucleotide sequence ID" value="NZ_FRCT01000005.1"/>
</dbReference>
<proteinExistence type="predicted"/>
<dbReference type="Pfam" id="PF00990">
    <property type="entry name" value="GGDEF"/>
    <property type="match status" value="1"/>
</dbReference>
<evidence type="ECO:0000313" key="2">
    <source>
        <dbReference type="EMBL" id="SHM50170.1"/>
    </source>
</evidence>
<accession>A0A1M7JAQ7</accession>
<dbReference type="CDD" id="cd01949">
    <property type="entry name" value="GGDEF"/>
    <property type="match status" value="1"/>
</dbReference>
<dbReference type="EMBL" id="FRCT01000005">
    <property type="protein sequence ID" value="SHM50170.1"/>
    <property type="molecule type" value="Genomic_DNA"/>
</dbReference>
<dbReference type="Proteomes" id="UP000184394">
    <property type="component" value="Unassembled WGS sequence"/>
</dbReference>
<dbReference type="PROSITE" id="PS50887">
    <property type="entry name" value="GGDEF"/>
    <property type="match status" value="1"/>
</dbReference>
<dbReference type="AlphaFoldDB" id="A0A1M7JAQ7"/>
<feature type="domain" description="GGDEF" evidence="1">
    <location>
        <begin position="305"/>
        <end position="433"/>
    </location>
</feature>
<dbReference type="InterPro" id="IPR000160">
    <property type="entry name" value="GGDEF_dom"/>
</dbReference>
<dbReference type="GO" id="GO:1902201">
    <property type="term" value="P:negative regulation of bacterial-type flagellum-dependent cell motility"/>
    <property type="evidence" value="ECO:0007669"/>
    <property type="project" value="TreeGrafter"/>
</dbReference>
<dbReference type="FunFam" id="3.30.70.270:FF:000001">
    <property type="entry name" value="Diguanylate cyclase domain protein"/>
    <property type="match status" value="1"/>
</dbReference>
<organism evidence="2 3">
    <name type="scientific">Ruminococcus flavefaciens</name>
    <dbReference type="NCBI Taxonomy" id="1265"/>
    <lineage>
        <taxon>Bacteria</taxon>
        <taxon>Bacillati</taxon>
        <taxon>Bacillota</taxon>
        <taxon>Clostridia</taxon>
        <taxon>Eubacteriales</taxon>
        <taxon>Oscillospiraceae</taxon>
        <taxon>Ruminococcus</taxon>
    </lineage>
</organism>
<reference evidence="2 3" key="1">
    <citation type="submission" date="2016-11" db="EMBL/GenBank/DDBJ databases">
        <authorList>
            <person name="Jaros S."/>
            <person name="Januszkiewicz K."/>
            <person name="Wedrychowicz H."/>
        </authorList>
    </citation>
    <scope>NUCLEOTIDE SEQUENCE [LARGE SCALE GENOMIC DNA]</scope>
    <source>
        <strain evidence="2 3">Y1</strain>
    </source>
</reference>
<dbReference type="InterPro" id="IPR050469">
    <property type="entry name" value="Diguanylate_Cyclase"/>
</dbReference>
<dbReference type="NCBIfam" id="TIGR00254">
    <property type="entry name" value="GGDEF"/>
    <property type="match status" value="1"/>
</dbReference>
<dbReference type="InterPro" id="IPR043128">
    <property type="entry name" value="Rev_trsase/Diguanyl_cyclase"/>
</dbReference>
<dbReference type="GO" id="GO:0052621">
    <property type="term" value="F:diguanylate cyclase activity"/>
    <property type="evidence" value="ECO:0007669"/>
    <property type="project" value="TreeGrafter"/>
</dbReference>
<dbReference type="PANTHER" id="PTHR45138">
    <property type="entry name" value="REGULATORY COMPONENTS OF SENSORY TRANSDUCTION SYSTEM"/>
    <property type="match status" value="1"/>
</dbReference>
<name>A0A1M7JAQ7_RUMFL</name>
<dbReference type="Gene3D" id="3.30.70.270">
    <property type="match status" value="1"/>
</dbReference>
<dbReference type="GO" id="GO:0005886">
    <property type="term" value="C:plasma membrane"/>
    <property type="evidence" value="ECO:0007669"/>
    <property type="project" value="TreeGrafter"/>
</dbReference>
<evidence type="ECO:0000259" key="1">
    <source>
        <dbReference type="PROSITE" id="PS50887"/>
    </source>
</evidence>
<evidence type="ECO:0000313" key="3">
    <source>
        <dbReference type="Proteomes" id="UP000184394"/>
    </source>
</evidence>
<protein>
    <submittedName>
        <fullName evidence="2">Diguanylate cyclase (GGDEF) domain-containing protein</fullName>
    </submittedName>
</protein>
<dbReference type="SMART" id="SM00267">
    <property type="entry name" value="GGDEF"/>
    <property type="match status" value="1"/>
</dbReference>
<dbReference type="GO" id="GO:0043709">
    <property type="term" value="P:cell adhesion involved in single-species biofilm formation"/>
    <property type="evidence" value="ECO:0007669"/>
    <property type="project" value="TreeGrafter"/>
</dbReference>
<sequence length="433" mass="49393">MSTINLENCSLENVVNFITQEVDAIIAVDGKNDKYKAIARKGLFSEIVEEEGKYNDLIKTLWYHFSDGSSEVVEDYHVFVPTAGIFLGKYSKRVKINYNEQPHVVQMTIYPTSQPDMYIFILDELDGSQYVDEALTNKKVESIQNTYLFSMYVDLLNDTVNSCSVTEISDEVINQQIKYSDWRKKIVNMFGPEDQPVFMQRTSPEYLKKNLAPGKTSSYDCMMLNLEGKFIWVKLIFSRAETNNDDDFIFVFMVQDIHDNTVELMETLKKYEDMASKDTLTSVYNHGRIETEMRNAVETKKKFNMDVSILMIDIDFFKSVNDAFGHSVGDTTLIRFVETITKSIDGYKAVLGRWGGEEFVVVLYGTNDVKSLSLAEKIRTSVAAETFDTVGHITCSIGMTHVRSDDELDAAFERMDKAVYEAKSAGRNCVKVL</sequence>